<dbReference type="HOGENOM" id="CLU_2497519_0_0_1"/>
<sequence length="86" mass="9799">MLELSSDSVSTLWLRAILLFLLLVLYLLSQSTVPCIGTCILPTFLLNAEVKVYIRPSSQTLRDLEADKHLRRTDLRWHCLCLGSSH</sequence>
<keyword evidence="1" id="KW-1133">Transmembrane helix</keyword>
<reference evidence="2 3" key="1">
    <citation type="journal article" date="2014" name="BMC Genomics">
        <title>Genome sequencing of four Aureobasidium pullulans varieties: biotechnological potential, stress tolerance, and description of new species.</title>
        <authorList>
            <person name="Gostin Ar C."/>
            <person name="Ohm R.A."/>
            <person name="Kogej T."/>
            <person name="Sonjak S."/>
            <person name="Turk M."/>
            <person name="Zajc J."/>
            <person name="Zalar P."/>
            <person name="Grube M."/>
            <person name="Sun H."/>
            <person name="Han J."/>
            <person name="Sharma A."/>
            <person name="Chiniquy J."/>
            <person name="Ngan C.Y."/>
            <person name="Lipzen A."/>
            <person name="Barry K."/>
            <person name="Grigoriev I.V."/>
            <person name="Gunde-Cimerman N."/>
        </authorList>
    </citation>
    <scope>NUCLEOTIDE SEQUENCE [LARGE SCALE GENOMIC DNA]</scope>
    <source>
        <strain evidence="2 3">EXF-150</strain>
    </source>
</reference>
<evidence type="ECO:0000313" key="2">
    <source>
        <dbReference type="EMBL" id="KEQ82669.1"/>
    </source>
</evidence>
<dbReference type="RefSeq" id="XP_029758856.1">
    <property type="nucleotide sequence ID" value="XM_029910117.1"/>
</dbReference>
<evidence type="ECO:0000313" key="3">
    <source>
        <dbReference type="Proteomes" id="UP000030706"/>
    </source>
</evidence>
<name>A0A074XG56_AURPU</name>
<organism evidence="2 3">
    <name type="scientific">Aureobasidium pullulans EXF-150</name>
    <dbReference type="NCBI Taxonomy" id="1043002"/>
    <lineage>
        <taxon>Eukaryota</taxon>
        <taxon>Fungi</taxon>
        <taxon>Dikarya</taxon>
        <taxon>Ascomycota</taxon>
        <taxon>Pezizomycotina</taxon>
        <taxon>Dothideomycetes</taxon>
        <taxon>Dothideomycetidae</taxon>
        <taxon>Dothideales</taxon>
        <taxon>Saccotheciaceae</taxon>
        <taxon>Aureobasidium</taxon>
    </lineage>
</organism>
<protein>
    <submittedName>
        <fullName evidence="2">Uncharacterized protein</fullName>
    </submittedName>
</protein>
<accession>A0A074XG56</accession>
<keyword evidence="1" id="KW-0472">Membrane</keyword>
<evidence type="ECO:0000256" key="1">
    <source>
        <dbReference type="SAM" id="Phobius"/>
    </source>
</evidence>
<dbReference type="Proteomes" id="UP000030706">
    <property type="component" value="Unassembled WGS sequence"/>
</dbReference>
<dbReference type="GeneID" id="40752423"/>
<feature type="transmembrane region" description="Helical" evidence="1">
    <location>
        <begin position="12"/>
        <end position="29"/>
    </location>
</feature>
<proteinExistence type="predicted"/>
<dbReference type="EMBL" id="KL584986">
    <property type="protein sequence ID" value="KEQ82669.1"/>
    <property type="molecule type" value="Genomic_DNA"/>
</dbReference>
<gene>
    <name evidence="2" type="ORF">M438DRAFT_45602</name>
</gene>
<keyword evidence="1" id="KW-0812">Transmembrane</keyword>
<keyword evidence="3" id="KW-1185">Reference proteome</keyword>
<dbReference type="AlphaFoldDB" id="A0A074XG56"/>